<keyword evidence="6 7" id="KW-0472">Membrane</keyword>
<feature type="transmembrane region" description="Helical" evidence="7">
    <location>
        <begin position="293"/>
        <end position="319"/>
    </location>
</feature>
<feature type="transmembrane region" description="Helical" evidence="7">
    <location>
        <begin position="134"/>
        <end position="157"/>
    </location>
</feature>
<keyword evidence="2 7" id="KW-0813">Transport</keyword>
<evidence type="ECO:0000256" key="1">
    <source>
        <dbReference type="ARBA" id="ARBA00004651"/>
    </source>
</evidence>
<dbReference type="GO" id="GO:0055085">
    <property type="term" value="P:transmembrane transport"/>
    <property type="evidence" value="ECO:0007669"/>
    <property type="project" value="InterPro"/>
</dbReference>
<dbReference type="InterPro" id="IPR000515">
    <property type="entry name" value="MetI-like"/>
</dbReference>
<organism evidence="9 10">
    <name type="scientific">Boudabousia tangfeifanii</name>
    <dbReference type="NCBI Taxonomy" id="1912795"/>
    <lineage>
        <taxon>Bacteria</taxon>
        <taxon>Bacillati</taxon>
        <taxon>Actinomycetota</taxon>
        <taxon>Actinomycetes</taxon>
        <taxon>Actinomycetales</taxon>
        <taxon>Actinomycetaceae</taxon>
        <taxon>Boudabousia</taxon>
    </lineage>
</organism>
<proteinExistence type="inferred from homology"/>
<gene>
    <name evidence="9" type="ORF">BK816_03215</name>
</gene>
<name>A0A1D9MJF9_9ACTO</name>
<dbReference type="OrthoDB" id="3171583at2"/>
<evidence type="ECO:0000313" key="10">
    <source>
        <dbReference type="Proteomes" id="UP000176288"/>
    </source>
</evidence>
<evidence type="ECO:0000256" key="7">
    <source>
        <dbReference type="RuleBase" id="RU363032"/>
    </source>
</evidence>
<evidence type="ECO:0000256" key="3">
    <source>
        <dbReference type="ARBA" id="ARBA00022475"/>
    </source>
</evidence>
<protein>
    <submittedName>
        <fullName evidence="9">ABC transporter permease</fullName>
    </submittedName>
</protein>
<evidence type="ECO:0000259" key="8">
    <source>
        <dbReference type="PROSITE" id="PS50928"/>
    </source>
</evidence>
<feature type="transmembrane region" description="Helical" evidence="7">
    <location>
        <begin position="193"/>
        <end position="211"/>
    </location>
</feature>
<accession>A0A1D9MJF9</accession>
<evidence type="ECO:0000256" key="4">
    <source>
        <dbReference type="ARBA" id="ARBA00022692"/>
    </source>
</evidence>
<dbReference type="AlphaFoldDB" id="A0A1D9MJF9"/>
<keyword evidence="10" id="KW-1185">Reference proteome</keyword>
<dbReference type="PANTHER" id="PTHR30465:SF0">
    <property type="entry name" value="OLIGOPEPTIDE TRANSPORT SYSTEM PERMEASE PROTEIN APPB"/>
    <property type="match status" value="1"/>
</dbReference>
<reference evidence="9 10" key="1">
    <citation type="submission" date="2016-10" db="EMBL/GenBank/DDBJ databases">
        <title>Actinomyces aegypiusis sp. nov., isolated from the Aegypius monachus in Qinghai Tibet Plateau China.</title>
        <authorList>
            <person name="Wang Y."/>
        </authorList>
    </citation>
    <scope>NUCLEOTIDE SEQUENCE [LARGE SCALE GENOMIC DNA]</scope>
    <source>
        <strain evidence="9 10">VUL4_3</strain>
    </source>
</reference>
<feature type="domain" description="ABC transmembrane type-1" evidence="8">
    <location>
        <begin position="98"/>
        <end position="316"/>
    </location>
</feature>
<comment type="subcellular location">
    <subcellularLocation>
        <location evidence="1 7">Cell membrane</location>
        <topology evidence="1 7">Multi-pass membrane protein</topology>
    </subcellularLocation>
</comment>
<dbReference type="GO" id="GO:0005886">
    <property type="term" value="C:plasma membrane"/>
    <property type="evidence" value="ECO:0007669"/>
    <property type="project" value="UniProtKB-SubCell"/>
</dbReference>
<keyword evidence="3" id="KW-1003">Cell membrane</keyword>
<feature type="transmembrane region" description="Helical" evidence="7">
    <location>
        <begin position="104"/>
        <end position="122"/>
    </location>
</feature>
<keyword evidence="5 7" id="KW-1133">Transmembrane helix</keyword>
<evidence type="ECO:0000256" key="6">
    <source>
        <dbReference type="ARBA" id="ARBA00023136"/>
    </source>
</evidence>
<feature type="transmembrane region" description="Helical" evidence="7">
    <location>
        <begin position="248"/>
        <end position="273"/>
    </location>
</feature>
<sequence>MVKYVFRKVVSWLAMIFLATNITYLLANQFLDPRANYAERKNPFTQEQLSAMLRPLNLDFTVPLAKRWWIWLSNILFHWNWGLNPTGGSVNEQISYRIWVSAELLLGATIIATVVGISLGIYTASRQYKLADRIWQGISVFALNTHIVVAALLVVYIGISINRALNTTVFYVTGSSSFDVHGIWKFIDALQHLFLPTVSLVIVSFAGTHMLQRSLLLDNINADYVRTARAKGLTRHQAIRKHAMRTSIIPVATQIAFSIPGIFGGAVLTETIFGWNGMGRYMMETLQKNDIHGLVAVSAFGALMTAIGAILADIFVVVLDPRVRVN</sequence>
<dbReference type="InterPro" id="IPR035906">
    <property type="entry name" value="MetI-like_sf"/>
</dbReference>
<dbReference type="SUPFAM" id="SSF161098">
    <property type="entry name" value="MetI-like"/>
    <property type="match status" value="1"/>
</dbReference>
<dbReference type="Pfam" id="PF00528">
    <property type="entry name" value="BPD_transp_1"/>
    <property type="match status" value="1"/>
</dbReference>
<dbReference type="Gene3D" id="1.10.3720.10">
    <property type="entry name" value="MetI-like"/>
    <property type="match status" value="1"/>
</dbReference>
<dbReference type="CDD" id="cd06261">
    <property type="entry name" value="TM_PBP2"/>
    <property type="match status" value="1"/>
</dbReference>
<evidence type="ECO:0000256" key="5">
    <source>
        <dbReference type="ARBA" id="ARBA00022989"/>
    </source>
</evidence>
<dbReference type="KEGG" id="avu:BK816_03215"/>
<dbReference type="STRING" id="1912795.BK816_03215"/>
<keyword evidence="4 7" id="KW-0812">Transmembrane</keyword>
<dbReference type="PROSITE" id="PS50928">
    <property type="entry name" value="ABC_TM1"/>
    <property type="match status" value="1"/>
</dbReference>
<comment type="similarity">
    <text evidence="7">Belongs to the binding-protein-dependent transport system permease family.</text>
</comment>
<feature type="transmembrane region" description="Helical" evidence="7">
    <location>
        <begin position="12"/>
        <end position="31"/>
    </location>
</feature>
<dbReference type="PANTHER" id="PTHR30465">
    <property type="entry name" value="INNER MEMBRANE ABC TRANSPORTER"/>
    <property type="match status" value="1"/>
</dbReference>
<evidence type="ECO:0000256" key="2">
    <source>
        <dbReference type="ARBA" id="ARBA00022448"/>
    </source>
</evidence>
<dbReference type="Proteomes" id="UP000176288">
    <property type="component" value="Chromosome"/>
</dbReference>
<dbReference type="EMBL" id="CP017812">
    <property type="protein sequence ID" value="AOZ72422.1"/>
    <property type="molecule type" value="Genomic_DNA"/>
</dbReference>
<evidence type="ECO:0000313" key="9">
    <source>
        <dbReference type="EMBL" id="AOZ72422.1"/>
    </source>
</evidence>